<dbReference type="RefSeq" id="WP_307324911.1">
    <property type="nucleotide sequence ID" value="NZ_JAUSUG010000007.1"/>
</dbReference>
<comment type="caution">
    <text evidence="2">The sequence shown here is derived from an EMBL/GenBank/DDBJ whole genome shotgun (WGS) entry which is preliminary data.</text>
</comment>
<reference evidence="2 3" key="1">
    <citation type="submission" date="2023-07" db="EMBL/GenBank/DDBJ databases">
        <title>Genomic Encyclopedia of Type Strains, Phase IV (KMG-IV): sequencing the most valuable type-strain genomes for metagenomic binning, comparative biology and taxonomic classification.</title>
        <authorList>
            <person name="Goeker M."/>
        </authorList>
    </citation>
    <scope>NUCLEOTIDE SEQUENCE [LARGE SCALE GENOMIC DNA]</scope>
    <source>
        <strain evidence="2 3">DSM 9768</strain>
    </source>
</reference>
<organism evidence="2 3">
    <name type="scientific">Evansella vedderi</name>
    <dbReference type="NCBI Taxonomy" id="38282"/>
    <lineage>
        <taxon>Bacteria</taxon>
        <taxon>Bacillati</taxon>
        <taxon>Bacillota</taxon>
        <taxon>Bacilli</taxon>
        <taxon>Bacillales</taxon>
        <taxon>Bacillaceae</taxon>
        <taxon>Evansella</taxon>
    </lineage>
</organism>
<sequence length="45" mass="5025">MRKRKGQKNAAITNNQTPTESLPDVEEEYTRSNHNRPKTGPGSKG</sequence>
<protein>
    <submittedName>
        <fullName evidence="2">Uncharacterized protein</fullName>
    </submittedName>
</protein>
<evidence type="ECO:0000256" key="1">
    <source>
        <dbReference type="SAM" id="MobiDB-lite"/>
    </source>
</evidence>
<dbReference type="Proteomes" id="UP001230005">
    <property type="component" value="Unassembled WGS sequence"/>
</dbReference>
<evidence type="ECO:0000313" key="3">
    <source>
        <dbReference type="Proteomes" id="UP001230005"/>
    </source>
</evidence>
<feature type="region of interest" description="Disordered" evidence="1">
    <location>
        <begin position="1"/>
        <end position="45"/>
    </location>
</feature>
<feature type="compositionally biased region" description="Polar residues" evidence="1">
    <location>
        <begin position="10"/>
        <end position="20"/>
    </location>
</feature>
<keyword evidence="3" id="KW-1185">Reference proteome</keyword>
<name>A0ABT9ZWY7_9BACI</name>
<accession>A0ABT9ZWY7</accession>
<dbReference type="EMBL" id="JAUSUG010000007">
    <property type="protein sequence ID" value="MDQ0254650.1"/>
    <property type="molecule type" value="Genomic_DNA"/>
</dbReference>
<evidence type="ECO:0000313" key="2">
    <source>
        <dbReference type="EMBL" id="MDQ0254650.1"/>
    </source>
</evidence>
<gene>
    <name evidence="2" type="ORF">J2S74_002029</name>
</gene>
<proteinExistence type="predicted"/>